<evidence type="ECO:0000259" key="13">
    <source>
        <dbReference type="Pfam" id="PF22613"/>
    </source>
</evidence>
<evidence type="ECO:0000256" key="2">
    <source>
        <dbReference type="ARBA" id="ARBA00003157"/>
    </source>
</evidence>
<dbReference type="GO" id="GO:0046872">
    <property type="term" value="F:metal ion binding"/>
    <property type="evidence" value="ECO:0007669"/>
    <property type="project" value="UniProtKB-KW"/>
</dbReference>
<dbReference type="NCBIfam" id="TIGR00759">
    <property type="entry name" value="aceE"/>
    <property type="match status" value="1"/>
</dbReference>
<dbReference type="InterPro" id="IPR051157">
    <property type="entry name" value="PDH/Transketolase"/>
</dbReference>
<evidence type="ECO:0000256" key="5">
    <source>
        <dbReference type="ARBA" id="ARBA00023002"/>
    </source>
</evidence>
<evidence type="ECO:0000256" key="1">
    <source>
        <dbReference type="ARBA" id="ARBA00001964"/>
    </source>
</evidence>
<dbReference type="EMBL" id="LLXZ01000002">
    <property type="protein sequence ID" value="KRR15844.1"/>
    <property type="molecule type" value="Genomic_DNA"/>
</dbReference>
<dbReference type="PANTHER" id="PTHR43825">
    <property type="entry name" value="PYRUVATE DEHYDROGENASE E1 COMPONENT"/>
    <property type="match status" value="1"/>
</dbReference>
<evidence type="ECO:0000256" key="9">
    <source>
        <dbReference type="PIRNR" id="PIRNR000156"/>
    </source>
</evidence>
<dbReference type="InterPro" id="IPR035807">
    <property type="entry name" value="PDC_E1_N"/>
</dbReference>
<sequence length="906" mass="101124">MTPAWHARERVMTVVDAHDLDPQETREWLDALSAIRGHRGNERAEFVVNTMIDAARSGGLSIQQTLTTPYCNTIPLDQQPALPGDRAIEHKLRSIIRWNALAIVLRANKESSELGGHIASFQSAATLYDIGFGHFWHAPTEAHGGDLIFVQGHCSPGIYARAFLEGRLSEEQLLGFRQETGGAGLSSYPHPWLMPDFWQFPTVSMGLGPLMAIYQARFLKYLQNHKLAETSNRKVWAFMGDGETDEPESLGAISLAGRENLDNLIFVINCNLQRLDGPVRGNGKIVQELESVFRGAGWNVIKVLWGSGWDRLLEKDQSGLLLKRMEECVDGEYQDFKSKSGAYIREHFFGRYDELKQLVADMSDDEIWQLARGGHDPEKVFAAYTAAVNHKGQPTVILPKTVKGYGMGESGEGQMIAHQAKKMTQDALRGFRDRFQVPVADEDLAKVPFIRLPDDSPEMKYFRAQREKLGGSLPQRRRKSASLQIPPLSTFQRLLDATGDREISTTMAFVQMLGTLVRDKAIGKHIVPIVPDESRTFGMEGMFRQLGIYSSVGQLYRPQDADQLMYYREDKSGQVLQEGINEGGAMSSWIVAATSYSTNNVPMIPFYIYYSMFGLQRVGDLAWLAGDMRARGFLLGGTAGRTTLNGEGLQHEDGHSHVLAGTIPNCVSYDPTFAYEVVTIVREGMRRMYEAQEDVYYYITLMNENYPHPSLAEAGKGAEEGILKGLYLLKRGSETTKKGLRVQLVGSGTILREVIAAADLLKADFGVTADVWSATSFNELRRDGMAAERWNLLHPTEPRRKSWVETQLDGHPGPVVASTDYMRNYPDQIREYVQAAGRRYVVLGTDGFGRSDYRVKLRKFFEVDRHYVAVAALKALADDGAIKPAIVAEAIAKYKIDAGRAAPWTV</sequence>
<name>A0A0R3M6E0_9BRAD</name>
<keyword evidence="10" id="KW-0479">Metal-binding</keyword>
<dbReference type="STRING" id="280332.CQ12_32375"/>
<evidence type="ECO:0000256" key="6">
    <source>
        <dbReference type="ARBA" id="ARBA00023052"/>
    </source>
</evidence>
<evidence type="ECO:0000256" key="8">
    <source>
        <dbReference type="ARBA" id="ARBA00051231"/>
    </source>
</evidence>
<evidence type="ECO:0000256" key="10">
    <source>
        <dbReference type="PIRSR" id="PIRSR000156-1"/>
    </source>
</evidence>
<accession>A0A0R3M6E0</accession>
<dbReference type="InterPro" id="IPR041621">
    <property type="entry name" value="PDH_E1_M"/>
</dbReference>
<gene>
    <name evidence="14" type="primary">aceE</name>
    <name evidence="14" type="ORF">CQ12_32375</name>
</gene>
<keyword evidence="10" id="KW-0460">Magnesium</keyword>
<reference evidence="14 15" key="1">
    <citation type="submission" date="2014-03" db="EMBL/GenBank/DDBJ databases">
        <title>Bradyrhizobium valentinum sp. nov., isolated from effective nodules of Lupinus mariae-josephae, a lupine endemic of basic-lime soils in Eastern Spain.</title>
        <authorList>
            <person name="Duran D."/>
            <person name="Rey L."/>
            <person name="Navarro A."/>
            <person name="Busquets A."/>
            <person name="Imperial J."/>
            <person name="Ruiz-Argueso T."/>
        </authorList>
    </citation>
    <scope>NUCLEOTIDE SEQUENCE [LARGE SCALE GENOMIC DNA]</scope>
    <source>
        <strain evidence="14 15">PAC68</strain>
    </source>
</reference>
<evidence type="ECO:0000256" key="3">
    <source>
        <dbReference type="ARBA" id="ARBA00012281"/>
    </source>
</evidence>
<dbReference type="InterPro" id="IPR009014">
    <property type="entry name" value="Transketo_C/PFOR_II"/>
</dbReference>
<evidence type="ECO:0000259" key="11">
    <source>
        <dbReference type="Pfam" id="PF00456"/>
    </source>
</evidence>
<comment type="function">
    <text evidence="2 9">Component of the pyruvate dehydrogenase (PDH) complex, that catalyzes the overall conversion of pyruvate to acetyl-CoA and CO(2).</text>
</comment>
<feature type="domain" description="Transketolase-like C-terminal" evidence="13">
    <location>
        <begin position="725"/>
        <end position="864"/>
    </location>
</feature>
<dbReference type="EC" id="1.2.4.1" evidence="3 9"/>
<dbReference type="Proteomes" id="UP000050863">
    <property type="component" value="Unassembled WGS sequence"/>
</dbReference>
<organism evidence="14 15">
    <name type="scientific">Bradyrhizobium jicamae</name>
    <dbReference type="NCBI Taxonomy" id="280332"/>
    <lineage>
        <taxon>Bacteria</taxon>
        <taxon>Pseudomonadati</taxon>
        <taxon>Pseudomonadota</taxon>
        <taxon>Alphaproteobacteria</taxon>
        <taxon>Hyphomicrobiales</taxon>
        <taxon>Nitrobacteraceae</taxon>
        <taxon>Bradyrhizobium</taxon>
    </lineage>
</organism>
<dbReference type="Gene3D" id="3.40.50.920">
    <property type="match status" value="1"/>
</dbReference>
<dbReference type="Pfam" id="PF17831">
    <property type="entry name" value="PDH_E1_M"/>
    <property type="match status" value="1"/>
</dbReference>
<feature type="binding site" evidence="10">
    <location>
        <position position="273"/>
    </location>
    <ligand>
        <name>Mg(2+)</name>
        <dbReference type="ChEBI" id="CHEBI:18420"/>
    </ligand>
</feature>
<evidence type="ECO:0000259" key="12">
    <source>
        <dbReference type="Pfam" id="PF17831"/>
    </source>
</evidence>
<evidence type="ECO:0000313" key="14">
    <source>
        <dbReference type="EMBL" id="KRR15844.1"/>
    </source>
</evidence>
<comment type="caution">
    <text evidence="14">The sequence shown here is derived from an EMBL/GenBank/DDBJ whole genome shotgun (WGS) entry which is preliminary data.</text>
</comment>
<comment type="catalytic activity">
    <reaction evidence="8 9">
        <text>N(6)-[(R)-lipoyl]-L-lysyl-[protein] + pyruvate + H(+) = N(6)-[(R)-S(8)-acetyldihydrolipoyl]-L-lysyl-[protein] + CO2</text>
        <dbReference type="Rhea" id="RHEA:19189"/>
        <dbReference type="Rhea" id="RHEA-COMP:10474"/>
        <dbReference type="Rhea" id="RHEA-COMP:10478"/>
        <dbReference type="ChEBI" id="CHEBI:15361"/>
        <dbReference type="ChEBI" id="CHEBI:15378"/>
        <dbReference type="ChEBI" id="CHEBI:16526"/>
        <dbReference type="ChEBI" id="CHEBI:83099"/>
        <dbReference type="ChEBI" id="CHEBI:83111"/>
        <dbReference type="EC" id="1.2.4.1"/>
    </reaction>
</comment>
<proteinExistence type="predicted"/>
<protein>
    <recommendedName>
        <fullName evidence="4 9">Pyruvate dehydrogenase E1 component</fullName>
        <ecNumber evidence="3 9">1.2.4.1</ecNumber>
    </recommendedName>
</protein>
<comment type="cofactor">
    <cofactor evidence="1 9">
        <name>thiamine diphosphate</name>
        <dbReference type="ChEBI" id="CHEBI:58937"/>
    </cofactor>
</comment>
<keyword evidence="6 9" id="KW-0786">Thiamine pyrophosphate</keyword>
<feature type="domain" description="Transketolase N-terminal" evidence="11">
    <location>
        <begin position="144"/>
        <end position="303"/>
    </location>
</feature>
<feature type="binding site" evidence="10">
    <location>
        <position position="241"/>
    </location>
    <ligand>
        <name>Mg(2+)</name>
        <dbReference type="ChEBI" id="CHEBI:18420"/>
    </ligand>
</feature>
<dbReference type="FunFam" id="3.40.50.970:FF:000011">
    <property type="entry name" value="Pyruvate dehydrogenase E1 component"/>
    <property type="match status" value="1"/>
</dbReference>
<keyword evidence="15" id="KW-1185">Reference proteome</keyword>
<dbReference type="PANTHER" id="PTHR43825:SF3">
    <property type="entry name" value="PYRUVATE DEHYDROGENASE E1 COMPONENT"/>
    <property type="match status" value="1"/>
</dbReference>
<dbReference type="Gene3D" id="3.40.50.970">
    <property type="match status" value="2"/>
</dbReference>
<dbReference type="InterPro" id="IPR004660">
    <property type="entry name" value="PDH_E1"/>
</dbReference>
<dbReference type="CDD" id="cd02017">
    <property type="entry name" value="TPP_E1_EcPDC_like"/>
    <property type="match status" value="1"/>
</dbReference>
<evidence type="ECO:0000256" key="7">
    <source>
        <dbReference type="ARBA" id="ARBA00023317"/>
    </source>
</evidence>
<evidence type="ECO:0000313" key="15">
    <source>
        <dbReference type="Proteomes" id="UP000050863"/>
    </source>
</evidence>
<keyword evidence="5 9" id="KW-0560">Oxidoreductase</keyword>
<dbReference type="GO" id="GO:0004739">
    <property type="term" value="F:pyruvate dehydrogenase (acetyl-transferring) activity"/>
    <property type="evidence" value="ECO:0007669"/>
    <property type="project" value="UniProtKB-EC"/>
</dbReference>
<dbReference type="Pfam" id="PF00456">
    <property type="entry name" value="Transketolase_N"/>
    <property type="match status" value="1"/>
</dbReference>
<feature type="binding site" evidence="10">
    <location>
        <position position="271"/>
    </location>
    <ligand>
        <name>Mg(2+)</name>
        <dbReference type="ChEBI" id="CHEBI:18420"/>
    </ligand>
</feature>
<dbReference type="InterPro" id="IPR005474">
    <property type="entry name" value="Transketolase_N"/>
</dbReference>
<evidence type="ECO:0000256" key="4">
    <source>
        <dbReference type="ARBA" id="ARBA00017172"/>
    </source>
</evidence>
<dbReference type="InterPro" id="IPR029061">
    <property type="entry name" value="THDP-binding"/>
</dbReference>
<dbReference type="Pfam" id="PF22613">
    <property type="entry name" value="Transketolase_C_1"/>
    <property type="match status" value="1"/>
</dbReference>
<feature type="domain" description="Pyruvate dehydrogenase E1 component middle" evidence="12">
    <location>
        <begin position="490"/>
        <end position="709"/>
    </location>
</feature>
<dbReference type="AlphaFoldDB" id="A0A0R3M6E0"/>
<dbReference type="InterPro" id="IPR055152">
    <property type="entry name" value="Transketolase-like_C_2"/>
</dbReference>
<dbReference type="PIRSF" id="PIRSF000156">
    <property type="entry name" value="Pyruvate_dh_E1"/>
    <property type="match status" value="1"/>
</dbReference>
<dbReference type="SUPFAM" id="SSF52922">
    <property type="entry name" value="TK C-terminal domain-like"/>
    <property type="match status" value="1"/>
</dbReference>
<comment type="cofactor">
    <cofactor evidence="10">
        <name>Mg(2+)</name>
        <dbReference type="ChEBI" id="CHEBI:18420"/>
    </cofactor>
</comment>
<dbReference type="SUPFAM" id="SSF52518">
    <property type="entry name" value="Thiamin diphosphate-binding fold (THDP-binding)"/>
    <property type="match status" value="2"/>
</dbReference>
<keyword evidence="7 9" id="KW-0670">Pyruvate</keyword>